<gene>
    <name evidence="2" type="ORF">SAMN05216233_120116</name>
</gene>
<evidence type="ECO:0000259" key="1">
    <source>
        <dbReference type="Pfam" id="PF08241"/>
    </source>
</evidence>
<keyword evidence="3" id="KW-1185">Reference proteome</keyword>
<sequence length="249" mass="28010">MKLSQRMLKAGWNIVPHRDGTFTVHASQARQCTFSPATGRWSVPLERLEKALATDLENMASHTHSPMVTASKLTALDHTRRSSQPLRYLCDQGLVKDRTVLHLGTGRECIARKDLLAAGARDVADYDPNFYPAKEALKETYDVIIASYVLNVLPPEDRSKAYRCIERCLAPGGTAYLTVQGVWPVEHKYRIIGRHEDGYLIQTGYNTTFRKGYDPAMFVDELRRTLGGTPKVLRMFYSNTLAAWTKSGC</sequence>
<accession>A0A1G5ILP1</accession>
<reference evidence="2 3" key="1">
    <citation type="submission" date="2016-10" db="EMBL/GenBank/DDBJ databases">
        <authorList>
            <person name="de Groot N.N."/>
        </authorList>
    </citation>
    <scope>NUCLEOTIDE SEQUENCE [LARGE SCALE GENOMIC DNA]</scope>
    <source>
        <strain evidence="2 3">AA1</strain>
    </source>
</reference>
<protein>
    <recommendedName>
        <fullName evidence="1">Methyltransferase type 11 domain-containing protein</fullName>
    </recommendedName>
</protein>
<dbReference type="InterPro" id="IPR013216">
    <property type="entry name" value="Methyltransf_11"/>
</dbReference>
<dbReference type="OrthoDB" id="5511076at2"/>
<evidence type="ECO:0000313" key="2">
    <source>
        <dbReference type="EMBL" id="SCY76943.1"/>
    </source>
</evidence>
<proteinExistence type="predicted"/>
<dbReference type="InterPro" id="IPR029063">
    <property type="entry name" value="SAM-dependent_MTases_sf"/>
</dbReference>
<dbReference type="Proteomes" id="UP000198870">
    <property type="component" value="Unassembled WGS sequence"/>
</dbReference>
<dbReference type="GO" id="GO:0008757">
    <property type="term" value="F:S-adenosylmethionine-dependent methyltransferase activity"/>
    <property type="evidence" value="ECO:0007669"/>
    <property type="project" value="InterPro"/>
</dbReference>
<dbReference type="Pfam" id="PF08241">
    <property type="entry name" value="Methyltransf_11"/>
    <property type="match status" value="1"/>
</dbReference>
<dbReference type="RefSeq" id="WP_092214021.1">
    <property type="nucleotide sequence ID" value="NZ_FMUX01000020.1"/>
</dbReference>
<organism evidence="2 3">
    <name type="scientific">Desulfoluna spongiiphila</name>
    <dbReference type="NCBI Taxonomy" id="419481"/>
    <lineage>
        <taxon>Bacteria</taxon>
        <taxon>Pseudomonadati</taxon>
        <taxon>Thermodesulfobacteriota</taxon>
        <taxon>Desulfobacteria</taxon>
        <taxon>Desulfobacterales</taxon>
        <taxon>Desulfolunaceae</taxon>
        <taxon>Desulfoluna</taxon>
    </lineage>
</organism>
<dbReference type="AlphaFoldDB" id="A0A1G5ILP1"/>
<dbReference type="Gene3D" id="3.40.50.150">
    <property type="entry name" value="Vaccinia Virus protein VP39"/>
    <property type="match status" value="1"/>
</dbReference>
<feature type="domain" description="Methyltransferase type 11" evidence="1">
    <location>
        <begin position="138"/>
        <end position="176"/>
    </location>
</feature>
<dbReference type="STRING" id="419481.SAMN05216233_120116"/>
<evidence type="ECO:0000313" key="3">
    <source>
        <dbReference type="Proteomes" id="UP000198870"/>
    </source>
</evidence>
<name>A0A1G5ILP1_9BACT</name>
<dbReference type="SUPFAM" id="SSF53335">
    <property type="entry name" value="S-adenosyl-L-methionine-dependent methyltransferases"/>
    <property type="match status" value="1"/>
</dbReference>
<dbReference type="EMBL" id="FMUX01000020">
    <property type="protein sequence ID" value="SCY76943.1"/>
    <property type="molecule type" value="Genomic_DNA"/>
</dbReference>